<sequence length="67" mass="7816">MEKHSGILTTRKRQTDRRECLKQPLNTANGRAQDILTRQDFFRRKITVHSPSSDSAVYPGKQQKYIL</sequence>
<organism evidence="1">
    <name type="scientific">Klebsiella pneumoniae</name>
    <dbReference type="NCBI Taxonomy" id="573"/>
    <lineage>
        <taxon>Bacteria</taxon>
        <taxon>Pseudomonadati</taxon>
        <taxon>Pseudomonadota</taxon>
        <taxon>Gammaproteobacteria</taxon>
        <taxon>Enterobacterales</taxon>
        <taxon>Enterobacteriaceae</taxon>
        <taxon>Klebsiella/Raoultella group</taxon>
        <taxon>Klebsiella</taxon>
        <taxon>Klebsiella pneumoniae complex</taxon>
    </lineage>
</organism>
<dbReference type="AlphaFoldDB" id="A0A8E6L3Y7"/>
<proteinExistence type="predicted"/>
<evidence type="ECO:0000313" key="1">
    <source>
        <dbReference type="EMBL" id="QVQ59109.1"/>
    </source>
</evidence>
<keyword evidence="1" id="KW-0614">Plasmid</keyword>
<reference evidence="1" key="1">
    <citation type="submission" date="2021-05" db="EMBL/GenBank/DDBJ databases">
        <authorList>
            <person name="Zhang X."/>
        </authorList>
    </citation>
    <scope>NUCLEOTIDE SEQUENCE</scope>
    <source>
        <plasmid evidence="1">p59001-phv</plasmid>
    </source>
</reference>
<name>A0A8E6L3Y7_KLEPN</name>
<accession>A0A8E6L3Y7</accession>
<dbReference type="EMBL" id="MZ156797">
    <property type="protein sequence ID" value="QVQ59109.1"/>
    <property type="molecule type" value="Genomic_DNA"/>
</dbReference>
<geneLocation type="plasmid" evidence="1">
    <name>p59001-phv</name>
</geneLocation>
<protein>
    <submittedName>
        <fullName evidence="1">Uncharacterized protein</fullName>
    </submittedName>
</protein>